<evidence type="ECO:0000313" key="3">
    <source>
        <dbReference type="Proteomes" id="UP000292424"/>
    </source>
</evidence>
<dbReference type="Pfam" id="PF07920">
    <property type="entry name" value="DUF1684"/>
    <property type="match status" value="1"/>
</dbReference>
<dbReference type="RefSeq" id="WP_131329184.1">
    <property type="nucleotide sequence ID" value="NZ_CP044016.1"/>
</dbReference>
<dbReference type="KEGG" id="arac:E0W69_006315"/>
<name>A0A5P2FZD0_9BACT</name>
<proteinExistence type="predicted"/>
<protein>
    <submittedName>
        <fullName evidence="2">DUF1684 domain-containing protein</fullName>
    </submittedName>
</protein>
<evidence type="ECO:0000313" key="2">
    <source>
        <dbReference type="EMBL" id="QES88297.1"/>
    </source>
</evidence>
<accession>A0A5P2FZD0</accession>
<dbReference type="PANTHER" id="PTHR41913:SF1">
    <property type="entry name" value="DUF1684 DOMAIN-CONTAINING PROTEIN"/>
    <property type="match status" value="1"/>
</dbReference>
<dbReference type="PANTHER" id="PTHR41913">
    <property type="entry name" value="DUF1684 DOMAIN-CONTAINING PROTEIN"/>
    <property type="match status" value="1"/>
</dbReference>
<keyword evidence="3" id="KW-1185">Reference proteome</keyword>
<dbReference type="InterPro" id="IPR012467">
    <property type="entry name" value="DUF1684"/>
</dbReference>
<dbReference type="AlphaFoldDB" id="A0A5P2FZD0"/>
<dbReference type="OrthoDB" id="5493262at2"/>
<gene>
    <name evidence="2" type="ORF">E0W69_006315</name>
</gene>
<feature type="chain" id="PRO_5024395682" evidence="1">
    <location>
        <begin position="20"/>
        <end position="296"/>
    </location>
</feature>
<dbReference type="EMBL" id="CP044016">
    <property type="protein sequence ID" value="QES88297.1"/>
    <property type="molecule type" value="Genomic_DNA"/>
</dbReference>
<dbReference type="Proteomes" id="UP000292424">
    <property type="component" value="Chromosome"/>
</dbReference>
<feature type="signal peptide" evidence="1">
    <location>
        <begin position="1"/>
        <end position="19"/>
    </location>
</feature>
<sequence>MKKIIIVAIFSFFTAILSAQVSKEYANEFNSWKKKRIEDLKAPHGWINLVGLYWLQFGINTFGRDTSNDIIFPKDFPLVKGGVFNLHNGIVSIRTPSDQIKLFKNKQETKDTILFNTKYPKDYVESRFSNFSWSIIQRQEKFGVRLRNFELKKLIDFHDIPSFPLDSNWIFPATFVPAEQDDIYGFENKIGQSFQNKAVGSLEFIIHEKKYSLEIMSKSSDGYFIVFGDMTSGEESYPAGRFLSVKNVDANNQTFIDFNKAINPPCAFSDFATCPLPPDKNILPIRIDAGEKNIHL</sequence>
<keyword evidence="1" id="KW-0732">Signal</keyword>
<evidence type="ECO:0000256" key="1">
    <source>
        <dbReference type="SAM" id="SignalP"/>
    </source>
</evidence>
<reference evidence="2 3" key="1">
    <citation type="submission" date="2019-09" db="EMBL/GenBank/DDBJ databases">
        <title>Complete genome sequence of Arachidicoccus sp. B3-10 isolated from apple orchard soil.</title>
        <authorList>
            <person name="Kim H.S."/>
            <person name="Han K.-I."/>
            <person name="Suh M.K."/>
            <person name="Lee K.C."/>
            <person name="Eom M.K."/>
            <person name="Kim J.-S."/>
            <person name="Kang S.W."/>
            <person name="Sin Y."/>
            <person name="Lee J.-S."/>
        </authorList>
    </citation>
    <scope>NUCLEOTIDE SEQUENCE [LARGE SCALE GENOMIC DNA]</scope>
    <source>
        <strain evidence="2 3">B3-10</strain>
    </source>
</reference>
<organism evidence="2 3">
    <name type="scientific">Rhizosphaericola mali</name>
    <dbReference type="NCBI Taxonomy" id="2545455"/>
    <lineage>
        <taxon>Bacteria</taxon>
        <taxon>Pseudomonadati</taxon>
        <taxon>Bacteroidota</taxon>
        <taxon>Chitinophagia</taxon>
        <taxon>Chitinophagales</taxon>
        <taxon>Chitinophagaceae</taxon>
        <taxon>Rhizosphaericola</taxon>
    </lineage>
</organism>